<keyword evidence="4" id="KW-0678">Repressor</keyword>
<evidence type="ECO:0000256" key="9">
    <source>
        <dbReference type="ARBA" id="ARBA00022840"/>
    </source>
</evidence>
<dbReference type="SUPFAM" id="SSF52540">
    <property type="entry name" value="P-loop containing nucleoside triphosphate hydrolases"/>
    <property type="match status" value="1"/>
</dbReference>
<keyword evidence="5 15" id="KW-0547">Nucleotide-binding</keyword>
<evidence type="ECO:0000256" key="7">
    <source>
        <dbReference type="ARBA" id="ARBA00022801"/>
    </source>
</evidence>
<dbReference type="FunFam" id="2.40.50.360:FF:000002">
    <property type="entry name" value="RuvB-like helicase"/>
    <property type="match status" value="1"/>
</dbReference>
<dbReference type="Gene3D" id="1.10.8.60">
    <property type="match status" value="1"/>
</dbReference>
<dbReference type="FunFam" id="3.40.50.300:FF:002221">
    <property type="entry name" value="RuvB-like 2"/>
    <property type="match status" value="2"/>
</dbReference>
<dbReference type="GO" id="GO:0009968">
    <property type="term" value="P:negative regulation of signal transduction"/>
    <property type="evidence" value="ECO:0007669"/>
    <property type="project" value="UniProtKB-ARBA"/>
</dbReference>
<feature type="compositionally biased region" description="Basic and acidic residues" evidence="16">
    <location>
        <begin position="582"/>
        <end position="592"/>
    </location>
</feature>
<keyword evidence="11 15" id="KW-0804">Transcription</keyword>
<evidence type="ECO:0000256" key="3">
    <source>
        <dbReference type="ARBA" id="ARBA00007519"/>
    </source>
</evidence>
<keyword evidence="17" id="KW-0812">Transmembrane</keyword>
<dbReference type="GO" id="GO:0060828">
    <property type="term" value="P:regulation of canonical Wnt signaling pathway"/>
    <property type="evidence" value="ECO:0007669"/>
    <property type="project" value="UniProtKB-ARBA"/>
</dbReference>
<comment type="catalytic activity">
    <reaction evidence="15">
        <text>ATP + H2O = ADP + phosphate + H(+)</text>
        <dbReference type="Rhea" id="RHEA:13065"/>
        <dbReference type="ChEBI" id="CHEBI:15377"/>
        <dbReference type="ChEBI" id="CHEBI:15378"/>
        <dbReference type="ChEBI" id="CHEBI:30616"/>
        <dbReference type="ChEBI" id="CHEBI:43474"/>
        <dbReference type="ChEBI" id="CHEBI:456216"/>
        <dbReference type="EC" id="3.6.4.12"/>
    </reaction>
</comment>
<proteinExistence type="inferred from homology"/>
<dbReference type="Pfam" id="PF17856">
    <property type="entry name" value="TIP49_C"/>
    <property type="match status" value="1"/>
</dbReference>
<evidence type="ECO:0000256" key="8">
    <source>
        <dbReference type="ARBA" id="ARBA00022806"/>
    </source>
</evidence>
<keyword evidence="15" id="KW-0156">Chromatin regulator</keyword>
<dbReference type="Gene3D" id="3.40.50.300">
    <property type="entry name" value="P-loop containing nucleotide triphosphate hydrolases"/>
    <property type="match status" value="1"/>
</dbReference>
<evidence type="ECO:0000256" key="4">
    <source>
        <dbReference type="ARBA" id="ARBA00022491"/>
    </source>
</evidence>
<evidence type="ECO:0000256" key="16">
    <source>
        <dbReference type="SAM" id="MobiDB-lite"/>
    </source>
</evidence>
<dbReference type="EC" id="3.6.4.12" evidence="15"/>
<organism evidence="19">
    <name type="scientific">Culex pipiens</name>
    <name type="common">House mosquito</name>
    <dbReference type="NCBI Taxonomy" id="7175"/>
    <lineage>
        <taxon>Eukaryota</taxon>
        <taxon>Metazoa</taxon>
        <taxon>Ecdysozoa</taxon>
        <taxon>Arthropoda</taxon>
        <taxon>Hexapoda</taxon>
        <taxon>Insecta</taxon>
        <taxon>Pterygota</taxon>
        <taxon>Neoptera</taxon>
        <taxon>Endopterygota</taxon>
        <taxon>Diptera</taxon>
        <taxon>Nematocera</taxon>
        <taxon>Culicoidea</taxon>
        <taxon>Culicidae</taxon>
        <taxon>Culicinae</taxon>
        <taxon>Culicini</taxon>
        <taxon>Culex</taxon>
        <taxon>Culex</taxon>
    </lineage>
</organism>
<feature type="region of interest" description="Disordered" evidence="16">
    <location>
        <begin position="577"/>
        <end position="647"/>
    </location>
</feature>
<comment type="subcellular location">
    <subcellularLocation>
        <location evidence="2 15">Nucleus</location>
    </subcellularLocation>
</comment>
<comment type="function">
    <text evidence="1 15">Proposed core component of the chromatin remodeling Ino80 complex which is involved in transcriptional regulation, DNA replication and probably DNA repair.</text>
</comment>
<dbReference type="GO" id="GO:0003678">
    <property type="term" value="F:DNA helicase activity"/>
    <property type="evidence" value="ECO:0007669"/>
    <property type="project" value="UniProtKB-EC"/>
</dbReference>
<keyword evidence="13 15" id="KW-0539">Nucleus</keyword>
<dbReference type="EMBL" id="HBUE01069297">
    <property type="protein sequence ID" value="CAG6472135.1"/>
    <property type="molecule type" value="Transcribed_RNA"/>
</dbReference>
<dbReference type="Gene3D" id="2.40.50.360">
    <property type="entry name" value="RuvB-like helicase, domain II"/>
    <property type="match status" value="1"/>
</dbReference>
<keyword evidence="7 15" id="KW-0378">Hydrolase</keyword>
<dbReference type="GO" id="GO:0045893">
    <property type="term" value="P:positive regulation of DNA-templated transcription"/>
    <property type="evidence" value="ECO:0007669"/>
    <property type="project" value="UniProtKB-ARBA"/>
</dbReference>
<dbReference type="GO" id="GO:0005634">
    <property type="term" value="C:nucleus"/>
    <property type="evidence" value="ECO:0007669"/>
    <property type="project" value="UniProtKB-SubCell"/>
</dbReference>
<dbReference type="GO" id="GO:0042127">
    <property type="term" value="P:regulation of cell population proliferation"/>
    <property type="evidence" value="ECO:0007669"/>
    <property type="project" value="UniProtKB-ARBA"/>
</dbReference>
<dbReference type="GO" id="GO:0000123">
    <property type="term" value="C:histone acetyltransferase complex"/>
    <property type="evidence" value="ECO:0007669"/>
    <property type="project" value="UniProtKB-ARBA"/>
</dbReference>
<dbReference type="GO" id="GO:0003712">
    <property type="term" value="F:transcription coregulator activity"/>
    <property type="evidence" value="ECO:0007669"/>
    <property type="project" value="UniProtKB-ARBA"/>
</dbReference>
<comment type="similarity">
    <text evidence="3 15">Belongs to the RuvB family.</text>
</comment>
<dbReference type="Pfam" id="PF06068">
    <property type="entry name" value="TIP49"/>
    <property type="match status" value="1"/>
</dbReference>
<dbReference type="InterPro" id="IPR041048">
    <property type="entry name" value="RuvB-like_C"/>
</dbReference>
<evidence type="ECO:0000256" key="14">
    <source>
        <dbReference type="ARBA" id="ARBA00053617"/>
    </source>
</evidence>
<feature type="transmembrane region" description="Helical" evidence="17">
    <location>
        <begin position="498"/>
        <end position="522"/>
    </location>
</feature>
<dbReference type="InterPro" id="IPR042487">
    <property type="entry name" value="RuvBL1/2_DNA/RNA_bd_dom"/>
</dbReference>
<evidence type="ECO:0000256" key="5">
    <source>
        <dbReference type="ARBA" id="ARBA00022741"/>
    </source>
</evidence>
<evidence type="ECO:0000256" key="12">
    <source>
        <dbReference type="ARBA" id="ARBA00023204"/>
    </source>
</evidence>
<evidence type="ECO:0000256" key="6">
    <source>
        <dbReference type="ARBA" id="ARBA00022763"/>
    </source>
</evidence>
<evidence type="ECO:0000256" key="1">
    <source>
        <dbReference type="ARBA" id="ARBA00002300"/>
    </source>
</evidence>
<feature type="compositionally biased region" description="Polar residues" evidence="16">
    <location>
        <begin position="626"/>
        <end position="637"/>
    </location>
</feature>
<reference evidence="19" key="1">
    <citation type="submission" date="2021-05" db="EMBL/GenBank/DDBJ databases">
        <authorList>
            <person name="Alioto T."/>
            <person name="Alioto T."/>
            <person name="Gomez Garrido J."/>
        </authorList>
    </citation>
    <scope>NUCLEOTIDE SEQUENCE</scope>
</reference>
<dbReference type="InterPro" id="IPR010339">
    <property type="entry name" value="TIP49_P-loop"/>
</dbReference>
<name>A0A8D8BER9_CULPI</name>
<feature type="domain" description="AAA+ ATPase" evidence="18">
    <location>
        <begin position="66"/>
        <end position="358"/>
    </location>
</feature>
<evidence type="ECO:0000256" key="10">
    <source>
        <dbReference type="ARBA" id="ARBA00023015"/>
    </source>
</evidence>
<keyword evidence="12 15" id="KW-0234">DNA repair</keyword>
<keyword evidence="10 15" id="KW-0805">Transcription regulation</keyword>
<keyword evidence="8 15" id="KW-0347">Helicase</keyword>
<keyword evidence="17" id="KW-0472">Membrane</keyword>
<dbReference type="PANTHER" id="PTHR11093">
    <property type="entry name" value="RUVB-RELATED REPTIN AND PONTIN"/>
    <property type="match status" value="1"/>
</dbReference>
<dbReference type="GO" id="GO:0016787">
    <property type="term" value="F:hydrolase activity"/>
    <property type="evidence" value="ECO:0007669"/>
    <property type="project" value="UniProtKB-KW"/>
</dbReference>
<evidence type="ECO:0000256" key="2">
    <source>
        <dbReference type="ARBA" id="ARBA00004123"/>
    </source>
</evidence>
<evidence type="ECO:0000256" key="17">
    <source>
        <dbReference type="SAM" id="Phobius"/>
    </source>
</evidence>
<comment type="function">
    <text evidence="14">Acts as a transcriptional coactivator in Wg signaling.</text>
</comment>
<protein>
    <recommendedName>
        <fullName evidence="15">RuvB-like helicase</fullName>
        <ecNumber evidence="15">3.6.4.12</ecNumber>
    </recommendedName>
</protein>
<evidence type="ECO:0000259" key="18">
    <source>
        <dbReference type="SMART" id="SM00382"/>
    </source>
</evidence>
<evidence type="ECO:0000313" key="19">
    <source>
        <dbReference type="EMBL" id="CAG6472135.1"/>
    </source>
</evidence>
<dbReference type="SMART" id="SM00382">
    <property type="entry name" value="AAA"/>
    <property type="match status" value="1"/>
</dbReference>
<keyword evidence="6 15" id="KW-0227">DNA damage</keyword>
<evidence type="ECO:0000256" key="15">
    <source>
        <dbReference type="RuleBase" id="RU363048"/>
    </source>
</evidence>
<dbReference type="FunFam" id="1.10.8.60:FF:000010">
    <property type="entry name" value="RuvB-like helicase"/>
    <property type="match status" value="1"/>
</dbReference>
<keyword evidence="9 15" id="KW-0067">ATP-binding</keyword>
<dbReference type="InterPro" id="IPR027238">
    <property type="entry name" value="RuvB-like"/>
</dbReference>
<dbReference type="InterPro" id="IPR003593">
    <property type="entry name" value="AAA+_ATPase"/>
</dbReference>
<keyword evidence="17" id="KW-1133">Transmembrane helix</keyword>
<accession>A0A8D8BER9</accession>
<evidence type="ECO:0000256" key="13">
    <source>
        <dbReference type="ARBA" id="ARBA00023242"/>
    </source>
</evidence>
<dbReference type="InterPro" id="IPR027417">
    <property type="entry name" value="P-loop_NTPase"/>
</dbReference>
<dbReference type="GO" id="GO:0140861">
    <property type="term" value="P:DNA repair-dependent chromatin remodeling"/>
    <property type="evidence" value="ECO:0007669"/>
    <property type="project" value="UniProtKB-ARBA"/>
</dbReference>
<evidence type="ECO:0000256" key="11">
    <source>
        <dbReference type="ARBA" id="ARBA00023163"/>
    </source>
</evidence>
<dbReference type="GO" id="GO:0006281">
    <property type="term" value="P:DNA repair"/>
    <property type="evidence" value="ECO:0007669"/>
    <property type="project" value="UniProtKB-KW"/>
</dbReference>
<sequence length="647" mass="72572">MAAELDKIEVRDIARIERIGAHSHIRGLGLDDVLEARAVSQGLVGQKEARRAAGIVVQMVREGKIAGRCILLAGEPSTGKTAIAVGMAQALGNETPFTSMSGSEIYSLEMNKTEALSQALRKSIGVRIKEETEIIEGEVVEIQIDRPASGTGQKMGKVTIKTTDMETNYDLGNKIIECFMKEKIQAGDIIMIDKASGKVSKLGRSFTRARDYDASGPQTRFVQCPEGELQKRKEVVHTVTLHEIDVINSRTHGFLALFAGDTGEIKQEIRDQINSKVMEWREEGKAEINPGVLFIDEAHMLDIECFSFLNRALESDMAPVVIMATNRGITKIRGTTYRSPHGIPIDLLDRMIIIRTVPYSAKEIKEILKIRCEEEDCQINTEALMVLGRIATETSLRYAIQSITTAHLVSKRRKAAEITVEDIRKVYSLFLDEKRSSKIMKDFQDEYMFYDDSLPQAQQQQQQQQQGSSFELSSTAHLDKWDAPMKSEVPERNYSDEFAVSFAIPGMIFALLLSVLTVILCFQHEKLKDDDSEYYFDFLFNICTDFFRLKKSYRHEYRPAQPVQMVQYSQQAPVQPTGTLKSLKDAPKDESLSIRSASPSDSFYREGSPRFTNSYLRPKPPPYKPSGTSGSNNSTMQRKGPVGGVEI</sequence>
<dbReference type="AlphaFoldDB" id="A0A8D8BER9"/>
<dbReference type="GO" id="GO:0005524">
    <property type="term" value="F:ATP binding"/>
    <property type="evidence" value="ECO:0007669"/>
    <property type="project" value="UniProtKB-KW"/>
</dbReference>